<keyword evidence="1" id="KW-0472">Membrane</keyword>
<dbReference type="EMBL" id="NPEX01000135">
    <property type="protein sequence ID" value="RAI42675.1"/>
    <property type="molecule type" value="Genomic_DNA"/>
</dbReference>
<feature type="transmembrane region" description="Helical" evidence="1">
    <location>
        <begin position="12"/>
        <end position="29"/>
    </location>
</feature>
<sequence>MRPRFLPSARTTNWLITIGFLALGYAFYIRYMAIENTPVGLACDGGAHTAVCTVRLVATRLFNVGVFGWVALGAALVNLIRPAVPLFALALAASALGIVLYNAGLAGTAAAILVMSLARPARDEA</sequence>
<comment type="caution">
    <text evidence="2">The sequence shown here is derived from an EMBL/GenBank/DDBJ whole genome shotgun (WGS) entry which is preliminary data.</text>
</comment>
<keyword evidence="1" id="KW-1133">Transmembrane helix</keyword>
<evidence type="ECO:0000313" key="3">
    <source>
        <dbReference type="Proteomes" id="UP000249130"/>
    </source>
</evidence>
<keyword evidence="1" id="KW-0812">Transmembrane</keyword>
<feature type="transmembrane region" description="Helical" evidence="1">
    <location>
        <begin position="86"/>
        <end position="114"/>
    </location>
</feature>
<dbReference type="RefSeq" id="WP_111420453.1">
    <property type="nucleotide sequence ID" value="NZ_NPEX01000135.1"/>
</dbReference>
<gene>
    <name evidence="2" type="ORF">CH341_18330</name>
</gene>
<protein>
    <submittedName>
        <fullName evidence="2">Uncharacterized protein</fullName>
    </submittedName>
</protein>
<accession>A0A327KYL6</accession>
<organism evidence="2 3">
    <name type="scientific">Rhodoplanes roseus</name>
    <dbReference type="NCBI Taxonomy" id="29409"/>
    <lineage>
        <taxon>Bacteria</taxon>
        <taxon>Pseudomonadati</taxon>
        <taxon>Pseudomonadota</taxon>
        <taxon>Alphaproteobacteria</taxon>
        <taxon>Hyphomicrobiales</taxon>
        <taxon>Nitrobacteraceae</taxon>
        <taxon>Rhodoplanes</taxon>
    </lineage>
</organism>
<name>A0A327KYL6_9BRAD</name>
<evidence type="ECO:0000256" key="1">
    <source>
        <dbReference type="SAM" id="Phobius"/>
    </source>
</evidence>
<dbReference type="AlphaFoldDB" id="A0A327KYL6"/>
<keyword evidence="3" id="KW-1185">Reference proteome</keyword>
<proteinExistence type="predicted"/>
<dbReference type="OrthoDB" id="8138506at2"/>
<dbReference type="Proteomes" id="UP000249130">
    <property type="component" value="Unassembled WGS sequence"/>
</dbReference>
<reference evidence="2 3" key="1">
    <citation type="submission" date="2017-07" db="EMBL/GenBank/DDBJ databases">
        <title>Draft Genome Sequences of Select Purple Nonsulfur Bacteria.</title>
        <authorList>
            <person name="Lasarre B."/>
            <person name="Mckinlay J.B."/>
        </authorList>
    </citation>
    <scope>NUCLEOTIDE SEQUENCE [LARGE SCALE GENOMIC DNA]</scope>
    <source>
        <strain evidence="2 3">DSM 5909</strain>
    </source>
</reference>
<evidence type="ECO:0000313" key="2">
    <source>
        <dbReference type="EMBL" id="RAI42675.1"/>
    </source>
</evidence>
<feature type="transmembrane region" description="Helical" evidence="1">
    <location>
        <begin position="61"/>
        <end position="80"/>
    </location>
</feature>